<feature type="compositionally biased region" description="Basic and acidic residues" evidence="1">
    <location>
        <begin position="466"/>
        <end position="477"/>
    </location>
</feature>
<sequence>MSAESDAVMQQFRQAVYERLVSPGTGSQVSPEGSIGQRSIAYRDWLITVRKTKESEALAPDFVRHWAVADMTAWHAMPGDRHELAADDIFQNISANVSYAEILQTIDAEMVDRVKTLSAENDRRSAEKEERKARDYVDSRAALLAEQQAALRIAESFKDAGRVPDAEWARLGRAVDRVYLGGDRADLGAALELATTMARVDTTRPCPFPESAVQRAFEGERAYQASRASANHEEVIADLALRAGNEGDPAPRYVLERRQAVEHYAFGLELRLKALRAANADTFALRETQDLLAVAHARAKSLASDSPETASAEKTDEAMQAAAATAPAAAPVAASPLPAAEEADGFAGEAKDGDADDKPFDPELAISKLLENVTYKAQKDGSVLYMVSERPAFIDHGQQIVMASKANEDEEAILAAILLAKEKYGGSFELTGSEAFQRHAIEIMLKHKVDVTLKNPQQDALRRELSKAAGEEPKLPEAQEGAGPKPLIGKPANGDQEAGNAPVTASPSDAADDAPASRLAADLLPVRALDWWSVQREAIQVWAKSDDELKTDLEQLGPQPSSDLIYWFDKAGKPCDPPADADGYLANMKSEPAGFVSGSESELRVRDAMGNGEVSAKSSNSEVTAMSDNQASKENEPKLILRGVRKLDNGEFDTTALLFKGNGDYLQGFIKVGDEKHQVIAHMNERKNPDPETGEIKPNFLKLVEPHGNGDDTNWKELGFGNAVNRRSDGKPVYFDEVLFSVGNEVIKARITKNVDDELHRKLGFQEARQARPKDDSKSSAAPGEASPKPTAPAAKAKEDAAGAPKARRSSRAKA</sequence>
<feature type="compositionally biased region" description="Polar residues" evidence="1">
    <location>
        <begin position="616"/>
        <end position="630"/>
    </location>
</feature>
<dbReference type="EMBL" id="CP022994">
    <property type="protein sequence ID" value="ASW04374.1"/>
    <property type="molecule type" value="Genomic_DNA"/>
</dbReference>
<dbReference type="Pfam" id="PF18821">
    <property type="entry name" value="LPD7"/>
    <property type="match status" value="1"/>
</dbReference>
<feature type="compositionally biased region" description="Basic and acidic residues" evidence="1">
    <location>
        <begin position="769"/>
        <end position="778"/>
    </location>
</feature>
<dbReference type="Proteomes" id="UP000215158">
    <property type="component" value="Plasmid pBN4"/>
</dbReference>
<feature type="region of interest" description="Disordered" evidence="1">
    <location>
        <begin position="764"/>
        <end position="815"/>
    </location>
</feature>
<feature type="compositionally biased region" description="Basic residues" evidence="1">
    <location>
        <begin position="806"/>
        <end position="815"/>
    </location>
</feature>
<feature type="compositionally biased region" description="Low complexity" evidence="1">
    <location>
        <begin position="318"/>
        <end position="333"/>
    </location>
</feature>
<accession>A0A248VZE6</accession>
<gene>
    <name evidence="3" type="ORF">CJU94_40260</name>
</gene>
<feature type="region of interest" description="Disordered" evidence="1">
    <location>
        <begin position="302"/>
        <end position="333"/>
    </location>
</feature>
<feature type="domain" description="Large polyvalent protein-associated" evidence="2">
    <location>
        <begin position="373"/>
        <end position="465"/>
    </location>
</feature>
<feature type="region of interest" description="Disordered" evidence="1">
    <location>
        <begin position="612"/>
        <end position="635"/>
    </location>
</feature>
<dbReference type="KEGG" id="parb:CJU94_40260"/>
<proteinExistence type="predicted"/>
<feature type="compositionally biased region" description="Low complexity" evidence="1">
    <location>
        <begin position="786"/>
        <end position="795"/>
    </location>
</feature>
<evidence type="ECO:0000259" key="2">
    <source>
        <dbReference type="Pfam" id="PF18821"/>
    </source>
</evidence>
<evidence type="ECO:0000313" key="3">
    <source>
        <dbReference type="EMBL" id="ASW04374.1"/>
    </source>
</evidence>
<evidence type="ECO:0000313" key="4">
    <source>
        <dbReference type="Proteomes" id="UP000215158"/>
    </source>
</evidence>
<keyword evidence="3" id="KW-0614">Plasmid</keyword>
<dbReference type="OrthoDB" id="8967890at2"/>
<protein>
    <recommendedName>
        <fullName evidence="2">Large polyvalent protein-associated domain-containing protein</fullName>
    </recommendedName>
</protein>
<name>A0A248VZE6_9BURK</name>
<organism evidence="3 4">
    <name type="scientific">Paraburkholderia aromaticivorans</name>
    <dbReference type="NCBI Taxonomy" id="2026199"/>
    <lineage>
        <taxon>Bacteria</taxon>
        <taxon>Pseudomonadati</taxon>
        <taxon>Pseudomonadota</taxon>
        <taxon>Betaproteobacteria</taxon>
        <taxon>Burkholderiales</taxon>
        <taxon>Burkholderiaceae</taxon>
        <taxon>Paraburkholderia</taxon>
    </lineage>
</organism>
<feature type="compositionally biased region" description="Low complexity" evidence="1">
    <location>
        <begin position="505"/>
        <end position="514"/>
    </location>
</feature>
<dbReference type="InterPro" id="IPR040677">
    <property type="entry name" value="LPD7"/>
</dbReference>
<feature type="region of interest" description="Disordered" evidence="1">
    <location>
        <begin position="466"/>
        <end position="514"/>
    </location>
</feature>
<dbReference type="AlphaFoldDB" id="A0A248VZE6"/>
<geneLocation type="plasmid" evidence="3 4">
    <name>pBN4</name>
</geneLocation>
<dbReference type="RefSeq" id="WP_095423994.1">
    <property type="nucleotide sequence ID" value="NZ_CP022994.1"/>
</dbReference>
<evidence type="ECO:0000256" key="1">
    <source>
        <dbReference type="SAM" id="MobiDB-lite"/>
    </source>
</evidence>
<reference evidence="3 4" key="1">
    <citation type="submission" date="2017-08" db="EMBL/GenBank/DDBJ databases">
        <title>Identification and genetic characteristics of simultaneous BTEX- and naphthalene-degrading Paraburkholderia sp. BN5 isolated from petroleum-contaminated soil.</title>
        <authorList>
            <person name="Lee Y."/>
            <person name="Jeon C.O."/>
        </authorList>
    </citation>
    <scope>NUCLEOTIDE SEQUENCE [LARGE SCALE GENOMIC DNA]</scope>
    <source>
        <strain evidence="3 4">BN5</strain>
        <plasmid evidence="3 4">pBN4</plasmid>
    </source>
</reference>
<keyword evidence="4" id="KW-1185">Reference proteome</keyword>